<gene>
    <name evidence="3" type="primary">ktrA_3</name>
    <name evidence="3" type="ORF">ERS852491_04925</name>
</gene>
<dbReference type="InterPro" id="IPR036721">
    <property type="entry name" value="RCK_C_sf"/>
</dbReference>
<dbReference type="InterPro" id="IPR003148">
    <property type="entry name" value="RCK_N"/>
</dbReference>
<feature type="domain" description="RCK C-terminal" evidence="2">
    <location>
        <begin position="138"/>
        <end position="218"/>
    </location>
</feature>
<dbReference type="GO" id="GO:0006813">
    <property type="term" value="P:potassium ion transport"/>
    <property type="evidence" value="ECO:0007669"/>
    <property type="project" value="InterPro"/>
</dbReference>
<dbReference type="Proteomes" id="UP000095544">
    <property type="component" value="Unassembled WGS sequence"/>
</dbReference>
<protein>
    <submittedName>
        <fullName evidence="3">Ktr system potassium uptake protein A</fullName>
    </submittedName>
</protein>
<dbReference type="Pfam" id="PF02080">
    <property type="entry name" value="TrkA_C"/>
    <property type="match status" value="1"/>
</dbReference>
<dbReference type="PANTHER" id="PTHR43833">
    <property type="entry name" value="POTASSIUM CHANNEL PROTEIN 2-RELATED-RELATED"/>
    <property type="match status" value="1"/>
</dbReference>
<accession>A0A174MMI3</accession>
<sequence length="218" mass="23702">MKKQYAVFGLGSFGRSVALTLESLGSDVIVVDKSYEKVQEISDSVSYAMRADVADPDALLSLGGRNLDGAVVAVSESLEASIMATIACKEMGIPYVLAKARDELQGMILEKIGADAIVYPERDMGSRVAKSLVSTAFSDWIELSSEYSMAETVIPERWVGKSLAELKVRERYGINVVGVMQREEVDVTFDPHKPLPAECIIIVIGANSVLAKFQDKTF</sequence>
<feature type="domain" description="RCK N-terminal" evidence="1">
    <location>
        <begin position="2"/>
        <end position="118"/>
    </location>
</feature>
<reference evidence="3 4" key="1">
    <citation type="submission" date="2015-09" db="EMBL/GenBank/DDBJ databases">
        <authorList>
            <consortium name="Pathogen Informatics"/>
        </authorList>
    </citation>
    <scope>NUCLEOTIDE SEQUENCE [LARGE SCALE GENOMIC DNA]</scope>
    <source>
        <strain evidence="3 4">2789STDY5834876</strain>
    </source>
</reference>
<dbReference type="InterPro" id="IPR050721">
    <property type="entry name" value="Trk_Ktr_HKT_K-transport"/>
</dbReference>
<dbReference type="RefSeq" id="WP_050642077.1">
    <property type="nucleotide sequence ID" value="NZ_CABKUE010000009.1"/>
</dbReference>
<dbReference type="EMBL" id="CYZU01000087">
    <property type="protein sequence ID" value="CUP34889.1"/>
    <property type="molecule type" value="Genomic_DNA"/>
</dbReference>
<proteinExistence type="predicted"/>
<organism evidence="3 4">
    <name type="scientific">Faecalicatena contorta</name>
    <dbReference type="NCBI Taxonomy" id="39482"/>
    <lineage>
        <taxon>Bacteria</taxon>
        <taxon>Bacillati</taxon>
        <taxon>Bacillota</taxon>
        <taxon>Clostridia</taxon>
        <taxon>Lachnospirales</taxon>
        <taxon>Lachnospiraceae</taxon>
        <taxon>Faecalicatena</taxon>
    </lineage>
</organism>
<dbReference type="SUPFAM" id="SSF51735">
    <property type="entry name" value="NAD(P)-binding Rossmann-fold domains"/>
    <property type="match status" value="1"/>
</dbReference>
<dbReference type="Gene3D" id="3.40.50.720">
    <property type="entry name" value="NAD(P)-binding Rossmann-like Domain"/>
    <property type="match status" value="1"/>
</dbReference>
<dbReference type="PANTHER" id="PTHR43833:SF7">
    <property type="entry name" value="KTR SYSTEM POTASSIUM UPTAKE PROTEIN C"/>
    <property type="match status" value="1"/>
</dbReference>
<dbReference type="PROSITE" id="PS51202">
    <property type="entry name" value="RCK_C"/>
    <property type="match status" value="1"/>
</dbReference>
<dbReference type="InterPro" id="IPR036291">
    <property type="entry name" value="NAD(P)-bd_dom_sf"/>
</dbReference>
<dbReference type="GO" id="GO:0008324">
    <property type="term" value="F:monoatomic cation transmembrane transporter activity"/>
    <property type="evidence" value="ECO:0007669"/>
    <property type="project" value="InterPro"/>
</dbReference>
<evidence type="ECO:0000259" key="1">
    <source>
        <dbReference type="PROSITE" id="PS51201"/>
    </source>
</evidence>
<evidence type="ECO:0000259" key="2">
    <source>
        <dbReference type="PROSITE" id="PS51202"/>
    </source>
</evidence>
<dbReference type="PROSITE" id="PS51201">
    <property type="entry name" value="RCK_N"/>
    <property type="match status" value="1"/>
</dbReference>
<dbReference type="STRING" id="39482.ERS852491_04925"/>
<dbReference type="OrthoDB" id="9776294at2"/>
<dbReference type="InterPro" id="IPR006037">
    <property type="entry name" value="RCK_C"/>
</dbReference>
<dbReference type="SUPFAM" id="SSF116726">
    <property type="entry name" value="TrkA C-terminal domain-like"/>
    <property type="match status" value="1"/>
</dbReference>
<evidence type="ECO:0000313" key="3">
    <source>
        <dbReference type="EMBL" id="CUP34889.1"/>
    </source>
</evidence>
<evidence type="ECO:0000313" key="4">
    <source>
        <dbReference type="Proteomes" id="UP000095544"/>
    </source>
</evidence>
<dbReference type="AlphaFoldDB" id="A0A174MMI3"/>
<name>A0A174MMI3_9FIRM</name>
<dbReference type="Pfam" id="PF02254">
    <property type="entry name" value="TrkA_N"/>
    <property type="match status" value="1"/>
</dbReference>
<dbReference type="Gene3D" id="3.30.70.1450">
    <property type="entry name" value="Regulator of K+ conductance, C-terminal domain"/>
    <property type="match status" value="1"/>
</dbReference>